<evidence type="ECO:0000313" key="12">
    <source>
        <dbReference type="Proteomes" id="UP000055136"/>
    </source>
</evidence>
<proteinExistence type="inferred from homology"/>
<dbReference type="Gene3D" id="1.20.120.30">
    <property type="entry name" value="Aspartate receptor, ligand-binding domain"/>
    <property type="match status" value="1"/>
</dbReference>
<dbReference type="KEGG" id="tee:Tel_04850"/>
<dbReference type="Pfam" id="PF13682">
    <property type="entry name" value="CZB"/>
    <property type="match status" value="1"/>
</dbReference>
<dbReference type="GO" id="GO:0016020">
    <property type="term" value="C:membrane"/>
    <property type="evidence" value="ECO:0007669"/>
    <property type="project" value="UniProtKB-SubCell"/>
</dbReference>
<feature type="domain" description="Methyl-accepting transducer" evidence="9">
    <location>
        <begin position="172"/>
        <end position="378"/>
    </location>
</feature>
<gene>
    <name evidence="11" type="ORF">Tel_04850</name>
</gene>
<dbReference type="InterPro" id="IPR004090">
    <property type="entry name" value="Chemotax_Me-accpt_rcpt"/>
</dbReference>
<dbReference type="PANTHER" id="PTHR32089:SF119">
    <property type="entry name" value="METHYL-ACCEPTING CHEMOTAXIS PROTEIN CTPL"/>
    <property type="match status" value="1"/>
</dbReference>
<protein>
    <recommendedName>
        <fullName evidence="13">Chemotaxis protein</fullName>
    </recommendedName>
</protein>
<feature type="transmembrane region" description="Helical" evidence="8">
    <location>
        <begin position="35"/>
        <end position="55"/>
    </location>
</feature>
<keyword evidence="4 8" id="KW-0472">Membrane</keyword>
<dbReference type="GO" id="GO:0006935">
    <property type="term" value="P:chemotaxis"/>
    <property type="evidence" value="ECO:0007669"/>
    <property type="project" value="InterPro"/>
</dbReference>
<evidence type="ECO:0000256" key="1">
    <source>
        <dbReference type="ARBA" id="ARBA00004141"/>
    </source>
</evidence>
<evidence type="ECO:0000256" key="7">
    <source>
        <dbReference type="PROSITE-ProRule" id="PRU00284"/>
    </source>
</evidence>
<dbReference type="Proteomes" id="UP000055136">
    <property type="component" value="Chromosome"/>
</dbReference>
<dbReference type="GO" id="GO:0007165">
    <property type="term" value="P:signal transduction"/>
    <property type="evidence" value="ECO:0007669"/>
    <property type="project" value="UniProtKB-KW"/>
</dbReference>
<dbReference type="Pfam" id="PF00015">
    <property type="entry name" value="MCPsignal"/>
    <property type="match status" value="1"/>
</dbReference>
<evidence type="ECO:0000256" key="5">
    <source>
        <dbReference type="ARBA" id="ARBA00023224"/>
    </source>
</evidence>
<comment type="similarity">
    <text evidence="6">Belongs to the methyl-accepting chemotaxis (MCP) protein family.</text>
</comment>
<dbReference type="Gene3D" id="1.10.287.950">
    <property type="entry name" value="Methyl-accepting chemotaxis protein"/>
    <property type="match status" value="1"/>
</dbReference>
<keyword evidence="5 7" id="KW-0807">Transducer</keyword>
<dbReference type="InterPro" id="IPR004089">
    <property type="entry name" value="MCPsignal_dom"/>
</dbReference>
<dbReference type="CDD" id="cd06225">
    <property type="entry name" value="HAMP"/>
    <property type="match status" value="1"/>
</dbReference>
<comment type="subcellular location">
    <subcellularLocation>
        <location evidence="1">Membrane</location>
        <topology evidence="1">Multi-pass membrane protein</topology>
    </subcellularLocation>
</comment>
<reference evidence="11" key="1">
    <citation type="submission" date="2015-10" db="EMBL/GenBank/DDBJ databases">
        <title>Description of Candidatus Tenderia electrophaga gen. nov, sp. nov., an Uncultivated Electroautotroph from a Biocathode Enrichment.</title>
        <authorList>
            <person name="Eddie B.J."/>
            <person name="Malanoski A.P."/>
            <person name="Wang Z."/>
            <person name="Hall R.J."/>
            <person name="Oh S.D."/>
            <person name="Heiner C."/>
            <person name="Lin B."/>
            <person name="Strycharz-Glaven S.M."/>
        </authorList>
    </citation>
    <scope>NUCLEOTIDE SEQUENCE [LARGE SCALE GENOMIC DNA]</scope>
    <source>
        <strain evidence="11">NRL1</strain>
    </source>
</reference>
<keyword evidence="12" id="KW-1185">Reference proteome</keyword>
<dbReference type="PROSITE" id="PS50111">
    <property type="entry name" value="CHEMOTAXIS_TRANSDUC_2"/>
    <property type="match status" value="1"/>
</dbReference>
<accession>A0A0S2TBI8</accession>
<organism evidence="11 12">
    <name type="scientific">Candidatus Tenderia electrophaga</name>
    <dbReference type="NCBI Taxonomy" id="1748243"/>
    <lineage>
        <taxon>Bacteria</taxon>
        <taxon>Pseudomonadati</taxon>
        <taxon>Pseudomonadota</taxon>
        <taxon>Gammaproteobacteria</taxon>
        <taxon>Candidatus Tenderiales</taxon>
        <taxon>Candidatus Tenderiaceae</taxon>
        <taxon>Candidatus Tenderia</taxon>
    </lineage>
</organism>
<sequence>MKSLSSISRDRLAQLLGLFGAAVAAYTVLTHGLEPVLLGIAGAMVLGSMGVLIMGRGGNQDHLMHQVREVTRAAAEGRFTQRIVRIRRDDELGRAAWHINDMLDQLETFFREVSTSFEYISQEKYYRVPVSMGLHGDFARLMECIRDSQGVIAESQKQHAKHVVLGELGNLNTQNLVSNLKQNQGHLDDLNSRMGEVESAAQATSQRASESYHGISTLVTQLRDMMQMINDADQTISELNGRTGEINKVIGVITDIAEQTNLLALNAAIEAARAGEQGRGFAVVADEVRTLAEHTKQATQEIKPVIEQFKTDAGLVLERSERMKEIADKASGTIEGFQTDMSEFEQAANTSANTLSVARDMIFANLVKLDHVIYKQNAYITLDKGGESQQAEAIGVDHHNCRLGCWYEKGDGAERFGHVPSYKRLVAPHEGVHSSAHAVLDYLADPDWGRNKQTLANLQQAFKDMEVASQEVMAVIDSIVTEKNDAKSP</sequence>
<dbReference type="GO" id="GO:0004888">
    <property type="term" value="F:transmembrane signaling receptor activity"/>
    <property type="evidence" value="ECO:0007669"/>
    <property type="project" value="InterPro"/>
</dbReference>
<evidence type="ECO:0000256" key="2">
    <source>
        <dbReference type="ARBA" id="ARBA00022692"/>
    </source>
</evidence>
<evidence type="ECO:0008006" key="13">
    <source>
        <dbReference type="Google" id="ProtNLM"/>
    </source>
</evidence>
<keyword evidence="3 8" id="KW-1133">Transmembrane helix</keyword>
<dbReference type="Gene3D" id="6.10.340.10">
    <property type="match status" value="1"/>
</dbReference>
<name>A0A0S2TBI8_9GAMM</name>
<keyword evidence="2 8" id="KW-0812">Transmembrane</keyword>
<evidence type="ECO:0000256" key="3">
    <source>
        <dbReference type="ARBA" id="ARBA00022989"/>
    </source>
</evidence>
<dbReference type="PROSITE" id="PS50885">
    <property type="entry name" value="HAMP"/>
    <property type="match status" value="1"/>
</dbReference>
<dbReference type="PANTHER" id="PTHR32089">
    <property type="entry name" value="METHYL-ACCEPTING CHEMOTAXIS PROTEIN MCPB"/>
    <property type="match status" value="1"/>
</dbReference>
<dbReference type="InterPro" id="IPR003660">
    <property type="entry name" value="HAMP_dom"/>
</dbReference>
<evidence type="ECO:0000313" key="11">
    <source>
        <dbReference type="EMBL" id="ALP52528.1"/>
    </source>
</evidence>
<evidence type="ECO:0000256" key="8">
    <source>
        <dbReference type="SAM" id="Phobius"/>
    </source>
</evidence>
<evidence type="ECO:0000256" key="6">
    <source>
        <dbReference type="ARBA" id="ARBA00029447"/>
    </source>
</evidence>
<evidence type="ECO:0000256" key="4">
    <source>
        <dbReference type="ARBA" id="ARBA00023136"/>
    </source>
</evidence>
<feature type="transmembrane region" description="Helical" evidence="8">
    <location>
        <begin position="12"/>
        <end position="29"/>
    </location>
</feature>
<dbReference type="PRINTS" id="PR00260">
    <property type="entry name" value="CHEMTRNSDUCR"/>
</dbReference>
<dbReference type="EMBL" id="CP013099">
    <property type="protein sequence ID" value="ALP52528.1"/>
    <property type="molecule type" value="Genomic_DNA"/>
</dbReference>
<dbReference type="AlphaFoldDB" id="A0A0S2TBI8"/>
<evidence type="ECO:0000259" key="9">
    <source>
        <dbReference type="PROSITE" id="PS50111"/>
    </source>
</evidence>
<dbReference type="InterPro" id="IPR025991">
    <property type="entry name" value="Chemoreceptor_zinc-bind_dom"/>
</dbReference>
<feature type="domain" description="HAMP" evidence="10">
    <location>
        <begin position="64"/>
        <end position="111"/>
    </location>
</feature>
<dbReference type="SMART" id="SM00283">
    <property type="entry name" value="MA"/>
    <property type="match status" value="1"/>
</dbReference>
<dbReference type="STRING" id="1748243.Tel_04850"/>
<evidence type="ECO:0000259" key="10">
    <source>
        <dbReference type="PROSITE" id="PS50885"/>
    </source>
</evidence>
<dbReference type="SUPFAM" id="SSF58104">
    <property type="entry name" value="Methyl-accepting chemotaxis protein (MCP) signaling domain"/>
    <property type="match status" value="1"/>
</dbReference>